<dbReference type="GO" id="GO:0031418">
    <property type="term" value="F:L-ascorbic acid binding"/>
    <property type="evidence" value="ECO:0007669"/>
    <property type="project" value="UniProtKB-KW"/>
</dbReference>
<keyword evidence="6" id="KW-1133">Transmembrane helix</keyword>
<dbReference type="PANTHER" id="PTHR12907">
    <property type="entry name" value="EGL NINE HOMOLOG-RELATED"/>
    <property type="match status" value="1"/>
</dbReference>
<gene>
    <name evidence="8" type="ORF">WJX84_007705</name>
</gene>
<dbReference type="SUPFAM" id="SSF51197">
    <property type="entry name" value="Clavaminate synthase-like"/>
    <property type="match status" value="1"/>
</dbReference>
<protein>
    <recommendedName>
        <fullName evidence="7">Prolyl 4-hydroxylase alpha subunit domain-containing protein</fullName>
    </recommendedName>
</protein>
<keyword evidence="4" id="KW-0560">Oxidoreductase</keyword>
<comment type="cofactor">
    <cofactor evidence="1">
        <name>L-ascorbate</name>
        <dbReference type="ChEBI" id="CHEBI:38290"/>
    </cofactor>
</comment>
<keyword evidence="9" id="KW-1185">Reference proteome</keyword>
<feature type="region of interest" description="Disordered" evidence="5">
    <location>
        <begin position="471"/>
        <end position="495"/>
    </location>
</feature>
<evidence type="ECO:0000256" key="4">
    <source>
        <dbReference type="ARBA" id="ARBA00023002"/>
    </source>
</evidence>
<comment type="caution">
    <text evidence="8">The sequence shown here is derived from an EMBL/GenBank/DDBJ whole genome shotgun (WGS) entry which is preliminary data.</text>
</comment>
<evidence type="ECO:0000256" key="5">
    <source>
        <dbReference type="SAM" id="MobiDB-lite"/>
    </source>
</evidence>
<evidence type="ECO:0000256" key="2">
    <source>
        <dbReference type="ARBA" id="ARBA00022896"/>
    </source>
</evidence>
<dbReference type="InterPro" id="IPR051559">
    <property type="entry name" value="HIF_prolyl_hydroxylases"/>
</dbReference>
<feature type="domain" description="Prolyl 4-hydroxylase alpha subunit" evidence="7">
    <location>
        <begin position="88"/>
        <end position="275"/>
    </location>
</feature>
<sequence length="523" mass="58685">MVRVGTLRAIFRKSCLHRRDCPQLHQSQNFSALSSQQDRLPLEELQHANAPAICPAFSPSALSGAQRLPLERLQHAIAPEVCEALQHRGYAVVEDVFDATWCSRLRGEIEALRRAGALHLNSTHLVRGNKQERLEKANIWEAELMQEHIRQACPLLAQINADTTLQTMLSLFHPSLRLTSQAIKLQYNAVGQGGCFPIHTDSDEAVDARRVTAIFYLNPDWELRHGGQLRLYPFPDQPVDIAPREGTLVLFPACSMLHRVLPSERARYCFTVWLSQAPQRFSRQQQQLPSACRHMEEALQHPQLRKHIQKLYYADEWAQSIADSHPDLDATHSMLELRHTHLQHDYHLAAVACVARADKSEIQVRFANYRLYTQLPRSFDLVPRSSTPTANMSLSCASSSFMAGSRLETQARPASRQSMAMPVQARSLMPGGGNDKKIVNFNKNSEVRKAKKLLPFDQKLMDAIPGKGKKAFNARNEGDVQGPYQKSSGKIPGARGLPPNTVGFTLFLGSLFAFFGLLAIQLN</sequence>
<keyword evidence="3" id="KW-0223">Dioxygenase</keyword>
<evidence type="ECO:0000256" key="3">
    <source>
        <dbReference type="ARBA" id="ARBA00022964"/>
    </source>
</evidence>
<dbReference type="PANTHER" id="PTHR12907:SF26">
    <property type="entry name" value="HIF PROLYL HYDROXYLASE, ISOFORM C"/>
    <property type="match status" value="1"/>
</dbReference>
<dbReference type="EMBL" id="JALJOV010001231">
    <property type="protein sequence ID" value="KAK9851674.1"/>
    <property type="molecule type" value="Genomic_DNA"/>
</dbReference>
<dbReference type="GO" id="GO:0031543">
    <property type="term" value="F:peptidyl-proline dioxygenase activity"/>
    <property type="evidence" value="ECO:0007669"/>
    <property type="project" value="TreeGrafter"/>
</dbReference>
<proteinExistence type="predicted"/>
<keyword evidence="6" id="KW-0812">Transmembrane</keyword>
<evidence type="ECO:0000256" key="1">
    <source>
        <dbReference type="ARBA" id="ARBA00001961"/>
    </source>
</evidence>
<reference evidence="8 9" key="1">
    <citation type="journal article" date="2024" name="Nat. Commun.">
        <title>Phylogenomics reveals the evolutionary origins of lichenization in chlorophyte algae.</title>
        <authorList>
            <person name="Puginier C."/>
            <person name="Libourel C."/>
            <person name="Otte J."/>
            <person name="Skaloud P."/>
            <person name="Haon M."/>
            <person name="Grisel S."/>
            <person name="Petersen M."/>
            <person name="Berrin J.G."/>
            <person name="Delaux P.M."/>
            <person name="Dal Grande F."/>
            <person name="Keller J."/>
        </authorList>
    </citation>
    <scope>NUCLEOTIDE SEQUENCE [LARGE SCALE GENOMIC DNA]</scope>
    <source>
        <strain evidence="8 9">SAG 2523</strain>
    </source>
</reference>
<dbReference type="AlphaFoldDB" id="A0AAW1SPE8"/>
<evidence type="ECO:0000313" key="9">
    <source>
        <dbReference type="Proteomes" id="UP001485043"/>
    </source>
</evidence>
<accession>A0AAW1SPE8</accession>
<dbReference type="Pfam" id="PF13640">
    <property type="entry name" value="2OG-FeII_Oxy_3"/>
    <property type="match status" value="1"/>
</dbReference>
<name>A0AAW1SPE8_9CHLO</name>
<evidence type="ECO:0000313" key="8">
    <source>
        <dbReference type="EMBL" id="KAK9851674.1"/>
    </source>
</evidence>
<dbReference type="Gene3D" id="2.60.120.620">
    <property type="entry name" value="q2cbj1_9rhob like domain"/>
    <property type="match status" value="1"/>
</dbReference>
<dbReference type="InterPro" id="IPR006620">
    <property type="entry name" value="Pro_4_hyd_alph"/>
</dbReference>
<dbReference type="SMART" id="SM00702">
    <property type="entry name" value="P4Hc"/>
    <property type="match status" value="1"/>
</dbReference>
<keyword evidence="2" id="KW-0847">Vitamin C</keyword>
<dbReference type="GO" id="GO:0008198">
    <property type="term" value="F:ferrous iron binding"/>
    <property type="evidence" value="ECO:0007669"/>
    <property type="project" value="TreeGrafter"/>
</dbReference>
<dbReference type="Proteomes" id="UP001485043">
    <property type="component" value="Unassembled WGS sequence"/>
</dbReference>
<dbReference type="InterPro" id="IPR044862">
    <property type="entry name" value="Pro_4_hyd_alph_FE2OG_OXY"/>
</dbReference>
<evidence type="ECO:0000256" key="6">
    <source>
        <dbReference type="SAM" id="Phobius"/>
    </source>
</evidence>
<dbReference type="GO" id="GO:0071456">
    <property type="term" value="P:cellular response to hypoxia"/>
    <property type="evidence" value="ECO:0007669"/>
    <property type="project" value="TreeGrafter"/>
</dbReference>
<organism evidence="8 9">
    <name type="scientific">Apatococcus fuscideae</name>
    <dbReference type="NCBI Taxonomy" id="2026836"/>
    <lineage>
        <taxon>Eukaryota</taxon>
        <taxon>Viridiplantae</taxon>
        <taxon>Chlorophyta</taxon>
        <taxon>core chlorophytes</taxon>
        <taxon>Trebouxiophyceae</taxon>
        <taxon>Chlorellales</taxon>
        <taxon>Chlorellaceae</taxon>
        <taxon>Apatococcus</taxon>
    </lineage>
</organism>
<evidence type="ECO:0000259" key="7">
    <source>
        <dbReference type="SMART" id="SM00702"/>
    </source>
</evidence>
<keyword evidence="6" id="KW-0472">Membrane</keyword>
<feature type="transmembrane region" description="Helical" evidence="6">
    <location>
        <begin position="502"/>
        <end position="520"/>
    </location>
</feature>